<protein>
    <submittedName>
        <fullName evidence="1">Uncharacterized protein</fullName>
    </submittedName>
</protein>
<dbReference type="Proteomes" id="UP000799092">
    <property type="component" value="Unassembled WGS sequence"/>
</dbReference>
<organism evidence="1 2">
    <name type="scientific">Aquibacillus halophilus</name>
    <dbReference type="NCBI Taxonomy" id="930132"/>
    <lineage>
        <taxon>Bacteria</taxon>
        <taxon>Bacillati</taxon>
        <taxon>Bacillota</taxon>
        <taxon>Bacilli</taxon>
        <taxon>Bacillales</taxon>
        <taxon>Bacillaceae</taxon>
        <taxon>Aquibacillus</taxon>
    </lineage>
</organism>
<dbReference type="RefSeq" id="WP_153737009.1">
    <property type="nucleotide sequence ID" value="NZ_WJNG01000009.1"/>
</dbReference>
<gene>
    <name evidence="1" type="ORF">GH741_11865</name>
</gene>
<comment type="caution">
    <text evidence="1">The sequence shown here is derived from an EMBL/GenBank/DDBJ whole genome shotgun (WGS) entry which is preliminary data.</text>
</comment>
<evidence type="ECO:0000313" key="2">
    <source>
        <dbReference type="Proteomes" id="UP000799092"/>
    </source>
</evidence>
<proteinExistence type="predicted"/>
<dbReference type="OrthoDB" id="2971044at2"/>
<reference evidence="1" key="1">
    <citation type="submission" date="2019-11" db="EMBL/GenBank/DDBJ databases">
        <authorList>
            <person name="Li J."/>
        </authorList>
    </citation>
    <scope>NUCLEOTIDE SEQUENCE</scope>
    <source>
        <strain evidence="1">B6B</strain>
    </source>
</reference>
<dbReference type="AlphaFoldDB" id="A0A6A8DCE9"/>
<evidence type="ECO:0000313" key="1">
    <source>
        <dbReference type="EMBL" id="MRH43375.1"/>
    </source>
</evidence>
<dbReference type="EMBL" id="WJNG01000009">
    <property type="protein sequence ID" value="MRH43375.1"/>
    <property type="molecule type" value="Genomic_DNA"/>
</dbReference>
<keyword evidence="2" id="KW-1185">Reference proteome</keyword>
<name>A0A6A8DCE9_9BACI</name>
<accession>A0A6A8DCE9</accession>
<sequence length="212" mass="25317">MYVVSNCFNWIGFHFLQKILNNSEEVVGLDQISTDKEENLYLSVGRNSLFTHVTSKRDLKKEINSKQVDVVFDLMDSDELLADEEFHADNWVQFKNEIAKDNTNNLIHVELPLLYGEWMPRDNNGIFHTRNYIKFDSETFENEAIYIDDFVDAMWQILSSRKKPEKIKFKSLRKEGRDEKDPAQVLYIREKERMETRLLNLNNHFEQFSKFY</sequence>